<evidence type="ECO:0000313" key="2">
    <source>
        <dbReference type="EMBL" id="UOD30561.1"/>
    </source>
</evidence>
<dbReference type="RefSeq" id="WP_243491792.1">
    <property type="nucleotide sequence ID" value="NZ_CP063361.1"/>
</dbReference>
<organism evidence="2 3">
    <name type="scientific">Massilia violaceinigra</name>
    <dbReference type="NCBI Taxonomy" id="2045208"/>
    <lineage>
        <taxon>Bacteria</taxon>
        <taxon>Pseudomonadati</taxon>
        <taxon>Pseudomonadota</taxon>
        <taxon>Betaproteobacteria</taxon>
        <taxon>Burkholderiales</taxon>
        <taxon>Oxalobacteraceae</taxon>
        <taxon>Telluria group</taxon>
        <taxon>Massilia</taxon>
    </lineage>
</organism>
<sequence length="286" mass="32428">MLLNSFLEVISKMKEWTAKIVFDSYLNEVFETCNGIFLAKEARGTLLKYLSRETLAHDVVAQGLINTALSAVPKIRDGHVVRSLYMSAHAGFEQYLRSLFEAAALSISNAKLHRSKLSVEDMDRVAILDALRGWQISLAGDAFGRYFEPLAHLSVDYSQVADAIVQCGDEKAAFVIDGKVFGFRVGNVDRKTIDKLFTRFRCELQWSKLANNPEVQKLLDTKSKAETDKEITNTLLDALKNRNRIAHTQGEFDISKEELLKHIKFLEYFSEFLFNALSEHVTKLLK</sequence>
<protein>
    <recommendedName>
        <fullName evidence="1">RiboL-PSP-HEPN domain-containing protein</fullName>
    </recommendedName>
</protein>
<dbReference type="Proteomes" id="UP000831532">
    <property type="component" value="Chromosome"/>
</dbReference>
<accession>A0ABY4A6Z9</accession>
<proteinExistence type="predicted"/>
<evidence type="ECO:0000259" key="1">
    <source>
        <dbReference type="Pfam" id="PF18735"/>
    </source>
</evidence>
<dbReference type="Pfam" id="PF18735">
    <property type="entry name" value="HEPN_RiboL-PSP"/>
    <property type="match status" value="1"/>
</dbReference>
<gene>
    <name evidence="2" type="ORF">INH39_02075</name>
</gene>
<name>A0ABY4A6Z9_9BURK</name>
<dbReference type="InterPro" id="IPR041519">
    <property type="entry name" value="HEPN_RiboL-PSP"/>
</dbReference>
<reference evidence="2 3" key="1">
    <citation type="submission" date="2020-10" db="EMBL/GenBank/DDBJ databases">
        <title>Genome analysis of Massilia species.</title>
        <authorList>
            <person name="Jung D.-H."/>
        </authorList>
    </citation>
    <scope>NUCLEOTIDE SEQUENCE [LARGE SCALE GENOMIC DNA]</scope>
    <source>
        <strain evidence="3">sipir</strain>
    </source>
</reference>
<keyword evidence="3" id="KW-1185">Reference proteome</keyword>
<dbReference type="EMBL" id="CP063361">
    <property type="protein sequence ID" value="UOD30561.1"/>
    <property type="molecule type" value="Genomic_DNA"/>
</dbReference>
<feature type="domain" description="RiboL-PSP-HEPN" evidence="1">
    <location>
        <begin position="186"/>
        <end position="278"/>
    </location>
</feature>
<evidence type="ECO:0000313" key="3">
    <source>
        <dbReference type="Proteomes" id="UP000831532"/>
    </source>
</evidence>